<sequence length="94" mass="10799">MQVPVDLQEIFQVVFQRSRPQVRRCFFKQVPDGRTELFEAQILLCFEIGFDREKHPEAQAAEDPQAQGGEPAYEAGAECRIVLAAEFHSRFSRT</sequence>
<name>A0A645FLK2_9ZZZZ</name>
<dbReference type="AlphaFoldDB" id="A0A645FLK2"/>
<gene>
    <name evidence="1" type="ORF">SDC9_162615</name>
</gene>
<reference evidence="1" key="1">
    <citation type="submission" date="2019-08" db="EMBL/GenBank/DDBJ databases">
        <authorList>
            <person name="Kucharzyk K."/>
            <person name="Murdoch R.W."/>
            <person name="Higgins S."/>
            <person name="Loffler F."/>
        </authorList>
    </citation>
    <scope>NUCLEOTIDE SEQUENCE</scope>
</reference>
<protein>
    <submittedName>
        <fullName evidence="1">Uncharacterized protein</fullName>
    </submittedName>
</protein>
<organism evidence="1">
    <name type="scientific">bioreactor metagenome</name>
    <dbReference type="NCBI Taxonomy" id="1076179"/>
    <lineage>
        <taxon>unclassified sequences</taxon>
        <taxon>metagenomes</taxon>
        <taxon>ecological metagenomes</taxon>
    </lineage>
</organism>
<accession>A0A645FLK2</accession>
<comment type="caution">
    <text evidence="1">The sequence shown here is derived from an EMBL/GenBank/DDBJ whole genome shotgun (WGS) entry which is preliminary data.</text>
</comment>
<dbReference type="EMBL" id="VSSQ01062009">
    <property type="protein sequence ID" value="MPN15285.1"/>
    <property type="molecule type" value="Genomic_DNA"/>
</dbReference>
<proteinExistence type="predicted"/>
<evidence type="ECO:0000313" key="1">
    <source>
        <dbReference type="EMBL" id="MPN15285.1"/>
    </source>
</evidence>